<dbReference type="EMBL" id="KV454289">
    <property type="protein sequence ID" value="ODQ76530.1"/>
    <property type="molecule type" value="Genomic_DNA"/>
</dbReference>
<reference evidence="2 3" key="1">
    <citation type="journal article" date="2016" name="Proc. Natl. Acad. Sci. U.S.A.">
        <title>Comparative genomics of biotechnologically important yeasts.</title>
        <authorList>
            <person name="Riley R."/>
            <person name="Haridas S."/>
            <person name="Wolfe K.H."/>
            <person name="Lopes M.R."/>
            <person name="Hittinger C.T."/>
            <person name="Goeker M."/>
            <person name="Salamov A.A."/>
            <person name="Wisecaver J.H."/>
            <person name="Long T.M."/>
            <person name="Calvey C.H."/>
            <person name="Aerts A.L."/>
            <person name="Barry K.W."/>
            <person name="Choi C."/>
            <person name="Clum A."/>
            <person name="Coughlan A.Y."/>
            <person name="Deshpande S."/>
            <person name="Douglass A.P."/>
            <person name="Hanson S.J."/>
            <person name="Klenk H.-P."/>
            <person name="LaButti K.M."/>
            <person name="Lapidus A."/>
            <person name="Lindquist E.A."/>
            <person name="Lipzen A.M."/>
            <person name="Meier-Kolthoff J.P."/>
            <person name="Ohm R.A."/>
            <person name="Otillar R.P."/>
            <person name="Pangilinan J.L."/>
            <person name="Peng Y."/>
            <person name="Rokas A."/>
            <person name="Rosa C.A."/>
            <person name="Scheuner C."/>
            <person name="Sibirny A.A."/>
            <person name="Slot J.C."/>
            <person name="Stielow J.B."/>
            <person name="Sun H."/>
            <person name="Kurtzman C.P."/>
            <person name="Blackwell M."/>
            <person name="Grigoriev I.V."/>
            <person name="Jeffries T.W."/>
        </authorList>
    </citation>
    <scope>NUCLEOTIDE SEQUENCE [LARGE SCALE GENOMIC DNA]</scope>
    <source>
        <strain evidence="2 3">NRRL Y-11557</strain>
    </source>
</reference>
<gene>
    <name evidence="2" type="ORF">LIPSTDRAFT_101798</name>
</gene>
<sequence>MPEPPNVPADVPNEKGKRIADQQTSSKSTSVLSNSAQTLLASFATPNAVTGSLSSATASANQQKTSPTTSSRANLHYSGDIPGAVNTSSSTSTAPLAQVHPEFKSFSAANVSSSDVQRQFEKFVGSSTSQSTANISSDVFYESPVSPSAAYLDENDGNAVLAFLSSAHSSEPIYSPTPSTYHAPAPTHSQVGYNRILADIAVIEDPVEYLLTTCNYTEEVWGHDWAELQRAKQEVIAGNKMNAQRRVVGIIGRLKARL</sequence>
<feature type="region of interest" description="Disordered" evidence="1">
    <location>
        <begin position="54"/>
        <end position="93"/>
    </location>
</feature>
<protein>
    <submittedName>
        <fullName evidence="2">Uncharacterized protein</fullName>
    </submittedName>
</protein>
<accession>A0A1E3QFW6</accession>
<dbReference type="AlphaFoldDB" id="A0A1E3QFW6"/>
<proteinExistence type="predicted"/>
<keyword evidence="3" id="KW-1185">Reference proteome</keyword>
<organism evidence="2 3">
    <name type="scientific">Lipomyces starkeyi NRRL Y-11557</name>
    <dbReference type="NCBI Taxonomy" id="675824"/>
    <lineage>
        <taxon>Eukaryota</taxon>
        <taxon>Fungi</taxon>
        <taxon>Dikarya</taxon>
        <taxon>Ascomycota</taxon>
        <taxon>Saccharomycotina</taxon>
        <taxon>Lipomycetes</taxon>
        <taxon>Lipomycetales</taxon>
        <taxon>Lipomycetaceae</taxon>
        <taxon>Lipomyces</taxon>
    </lineage>
</organism>
<evidence type="ECO:0000313" key="3">
    <source>
        <dbReference type="Proteomes" id="UP000094385"/>
    </source>
</evidence>
<dbReference type="Proteomes" id="UP000094385">
    <property type="component" value="Unassembled WGS sequence"/>
</dbReference>
<feature type="compositionally biased region" description="Polar residues" evidence="1">
    <location>
        <begin position="54"/>
        <end position="73"/>
    </location>
</feature>
<evidence type="ECO:0000256" key="1">
    <source>
        <dbReference type="SAM" id="MobiDB-lite"/>
    </source>
</evidence>
<evidence type="ECO:0000313" key="2">
    <source>
        <dbReference type="EMBL" id="ODQ76530.1"/>
    </source>
</evidence>
<name>A0A1E3QFW6_LIPST</name>
<feature type="region of interest" description="Disordered" evidence="1">
    <location>
        <begin position="1"/>
        <end position="31"/>
    </location>
</feature>
<dbReference type="OrthoDB" id="5337545at2759"/>